<organism evidence="1">
    <name type="scientific">marine sediment metagenome</name>
    <dbReference type="NCBI Taxonomy" id="412755"/>
    <lineage>
        <taxon>unclassified sequences</taxon>
        <taxon>metagenomes</taxon>
        <taxon>ecological metagenomes</taxon>
    </lineage>
</organism>
<evidence type="ECO:0000313" key="1">
    <source>
        <dbReference type="EMBL" id="KKK80585.1"/>
    </source>
</evidence>
<reference evidence="1" key="1">
    <citation type="journal article" date="2015" name="Nature">
        <title>Complex archaea that bridge the gap between prokaryotes and eukaryotes.</title>
        <authorList>
            <person name="Spang A."/>
            <person name="Saw J.H."/>
            <person name="Jorgensen S.L."/>
            <person name="Zaremba-Niedzwiedzka K."/>
            <person name="Martijn J."/>
            <person name="Lind A.E."/>
            <person name="van Eijk R."/>
            <person name="Schleper C."/>
            <person name="Guy L."/>
            <person name="Ettema T.J."/>
        </authorList>
    </citation>
    <scope>NUCLEOTIDE SEQUENCE</scope>
</reference>
<comment type="caution">
    <text evidence="1">The sequence shown here is derived from an EMBL/GenBank/DDBJ whole genome shotgun (WGS) entry which is preliminary data.</text>
</comment>
<dbReference type="EMBL" id="LAZR01053513">
    <property type="protein sequence ID" value="KKK80585.1"/>
    <property type="molecule type" value="Genomic_DNA"/>
</dbReference>
<gene>
    <name evidence="1" type="ORF">LCGC14_2822000</name>
</gene>
<feature type="non-terminal residue" evidence="1">
    <location>
        <position position="99"/>
    </location>
</feature>
<name>A0A0F8Z3G1_9ZZZZ</name>
<protein>
    <submittedName>
        <fullName evidence="1">Uncharacterized protein</fullName>
    </submittedName>
</protein>
<dbReference type="AlphaFoldDB" id="A0A0F8Z3G1"/>
<sequence>MIVDEINETNFEEKLEQGYKELQVKFDSWNRLGKLKNSMNLDEFTKKAGYLLRDPTIWAYATLKDKQGNKLEVHPFQDKLMNDKNRFVHVHAANQIGKT</sequence>
<accession>A0A0F8Z3G1</accession>
<proteinExistence type="predicted"/>